<dbReference type="InterPro" id="IPR049517">
    <property type="entry name" value="ACX-like_C"/>
</dbReference>
<dbReference type="EMBL" id="BMZS01000007">
    <property type="protein sequence ID" value="GHD54203.1"/>
    <property type="molecule type" value="Genomic_DNA"/>
</dbReference>
<dbReference type="SUPFAM" id="SSF53067">
    <property type="entry name" value="Actin-like ATPase domain"/>
    <property type="match status" value="1"/>
</dbReference>
<gene>
    <name evidence="4" type="ORF">GCM10017083_31450</name>
</gene>
<dbReference type="InterPro" id="IPR043129">
    <property type="entry name" value="ATPase_NBD"/>
</dbReference>
<dbReference type="GO" id="GO:0006749">
    <property type="term" value="P:glutathione metabolic process"/>
    <property type="evidence" value="ECO:0007669"/>
    <property type="project" value="TreeGrafter"/>
</dbReference>
<dbReference type="InterPro" id="IPR008040">
    <property type="entry name" value="Hydant_A_N"/>
</dbReference>
<dbReference type="Proteomes" id="UP000630353">
    <property type="component" value="Unassembled WGS sequence"/>
</dbReference>
<sequence length="681" mass="72133">MSYRIAVDVGGTFTDLVAVDSAGRVTFVKVPSTPEDQAIGFMDGIARLAETLGLAVPDLLADTDQVLHGMTVATNALLERKGAKVGLLTTEGHRDVLEMREGLKPDRYNLRLPRQEPIVPRHLRFGVRERIRADGRVETPLDRASLDAAIAALKAEGVTSVAVAYLHSYRNDRHERETLEALQAAMPEASISLSSDVLPQIKEFERVSTTAVNAYVAPLIKGYLEGLEGRLRDAGFTGPLLIIFSHGGVAPVGEAVRIAAGTVLSGPAGGLAGGRRIAEMMGIPDLITFDVGGTSTDISMVMNGDVVLSSNRTMANERIAMPSLDIVTLGAGGGSIARPVAGGLLTVGPESAGARPGPICYGRGGTSPTVTDASVVLGFLDPDNFAGGRSRLDRDAALAAFATLGEALKVDALQAAEGVHRVVNTQMAEGIRAVTVRRGVDPRRFGLLGFGGAAGLHVTELARMLGLRRVVVPRVASVLSAWGMLTTELRLEAVQSLLGEADTLDVEAVQALYAGMVADGRARMAQWFDGEIAARRKADMRYGEQVFEIDVELGDIDLQAPDAMATLKRSFEARHEELYAYNLPDQQPVLVNARVATVGVLPDLPQEPTVEDREPAAPKGARDIYLGGWTAAEVYEFPLLAAGQVIEGPALVESETTTVLLRPGDRGTATAHGWLDIAVGS</sequence>
<name>A0A918XT69_9PROT</name>
<dbReference type="GO" id="GO:0005829">
    <property type="term" value="C:cytosol"/>
    <property type="evidence" value="ECO:0007669"/>
    <property type="project" value="TreeGrafter"/>
</dbReference>
<evidence type="ECO:0000313" key="5">
    <source>
        <dbReference type="Proteomes" id="UP000630353"/>
    </source>
</evidence>
<dbReference type="Pfam" id="PF05378">
    <property type="entry name" value="Hydant_A_N"/>
    <property type="match status" value="1"/>
</dbReference>
<dbReference type="InterPro" id="IPR045079">
    <property type="entry name" value="Oxoprolinase-like"/>
</dbReference>
<reference evidence="4" key="2">
    <citation type="submission" date="2020-09" db="EMBL/GenBank/DDBJ databases">
        <authorList>
            <person name="Sun Q."/>
            <person name="Kim S."/>
        </authorList>
    </citation>
    <scope>NUCLEOTIDE SEQUENCE</scope>
    <source>
        <strain evidence="4">KCTC 42651</strain>
    </source>
</reference>
<keyword evidence="5" id="KW-1185">Reference proteome</keyword>
<dbReference type="Pfam" id="PF19278">
    <property type="entry name" value="Hydant_A_C"/>
    <property type="match status" value="1"/>
</dbReference>
<evidence type="ECO:0000259" key="3">
    <source>
        <dbReference type="Pfam" id="PF19278"/>
    </source>
</evidence>
<feature type="domain" description="Acetophenone carboxylase-like C-terminal" evidence="3">
    <location>
        <begin position="531"/>
        <end position="672"/>
    </location>
</feature>
<dbReference type="AlphaFoldDB" id="A0A918XT69"/>
<reference evidence="4" key="1">
    <citation type="journal article" date="2014" name="Int. J. Syst. Evol. Microbiol.">
        <title>Complete genome sequence of Corynebacterium casei LMG S-19264T (=DSM 44701T), isolated from a smear-ripened cheese.</title>
        <authorList>
            <consortium name="US DOE Joint Genome Institute (JGI-PGF)"/>
            <person name="Walter F."/>
            <person name="Albersmeier A."/>
            <person name="Kalinowski J."/>
            <person name="Ruckert C."/>
        </authorList>
    </citation>
    <scope>NUCLEOTIDE SEQUENCE</scope>
    <source>
        <strain evidence="4">KCTC 42651</strain>
    </source>
</reference>
<organism evidence="4 5">
    <name type="scientific">Thalassobaculum fulvum</name>
    <dbReference type="NCBI Taxonomy" id="1633335"/>
    <lineage>
        <taxon>Bacteria</taxon>
        <taxon>Pseudomonadati</taxon>
        <taxon>Pseudomonadota</taxon>
        <taxon>Alphaproteobacteria</taxon>
        <taxon>Rhodospirillales</taxon>
        <taxon>Thalassobaculaceae</taxon>
        <taxon>Thalassobaculum</taxon>
    </lineage>
</organism>
<dbReference type="RefSeq" id="WP_189991276.1">
    <property type="nucleotide sequence ID" value="NZ_BMZS01000007.1"/>
</dbReference>
<comment type="caution">
    <text evidence="4">The sequence shown here is derived from an EMBL/GenBank/DDBJ whole genome shotgun (WGS) entry which is preliminary data.</text>
</comment>
<accession>A0A918XT69</accession>
<evidence type="ECO:0000259" key="1">
    <source>
        <dbReference type="Pfam" id="PF01968"/>
    </source>
</evidence>
<evidence type="ECO:0000259" key="2">
    <source>
        <dbReference type="Pfam" id="PF05378"/>
    </source>
</evidence>
<evidence type="ECO:0000313" key="4">
    <source>
        <dbReference type="EMBL" id="GHD54203.1"/>
    </source>
</evidence>
<feature type="domain" description="Hydantoinase A/oxoprolinase" evidence="1">
    <location>
        <begin position="206"/>
        <end position="491"/>
    </location>
</feature>
<protein>
    <submittedName>
        <fullName evidence="4">Methylhydantoinase</fullName>
    </submittedName>
</protein>
<feature type="domain" description="Hydantoinase/oxoprolinase N-terminal" evidence="2">
    <location>
        <begin position="4"/>
        <end position="184"/>
    </location>
</feature>
<dbReference type="PANTHER" id="PTHR11365">
    <property type="entry name" value="5-OXOPROLINASE RELATED"/>
    <property type="match status" value="1"/>
</dbReference>
<dbReference type="InterPro" id="IPR002821">
    <property type="entry name" value="Hydantoinase_A"/>
</dbReference>
<proteinExistence type="predicted"/>
<dbReference type="GO" id="GO:0017168">
    <property type="term" value="F:5-oxoprolinase (ATP-hydrolyzing) activity"/>
    <property type="evidence" value="ECO:0007669"/>
    <property type="project" value="TreeGrafter"/>
</dbReference>
<dbReference type="Pfam" id="PF01968">
    <property type="entry name" value="Hydantoinase_A"/>
    <property type="match status" value="1"/>
</dbReference>
<dbReference type="PANTHER" id="PTHR11365:SF23">
    <property type="entry name" value="HYPOTHETICAL 5-OXOPROLINASE (EUROFUNG)-RELATED"/>
    <property type="match status" value="1"/>
</dbReference>